<dbReference type="EMBL" id="VMTP01000054">
    <property type="protein sequence ID" value="TVT82290.1"/>
    <property type="molecule type" value="Genomic_DNA"/>
</dbReference>
<dbReference type="Pfam" id="PF01844">
    <property type="entry name" value="HNH"/>
    <property type="match status" value="1"/>
</dbReference>
<dbReference type="Gene3D" id="1.10.30.50">
    <property type="match status" value="1"/>
</dbReference>
<dbReference type="RefSeq" id="WP_005005233.1">
    <property type="nucleotide sequence ID" value="NZ_VMTP01000054.1"/>
</dbReference>
<accession>A0A558F9L8</accession>
<evidence type="ECO:0000313" key="2">
    <source>
        <dbReference type="EMBL" id="TVT82290.1"/>
    </source>
</evidence>
<keyword evidence="2" id="KW-0378">Hydrolase</keyword>
<evidence type="ECO:0000313" key="3">
    <source>
        <dbReference type="Proteomes" id="UP000316981"/>
    </source>
</evidence>
<dbReference type="CDD" id="cd00085">
    <property type="entry name" value="HNHc"/>
    <property type="match status" value="1"/>
</dbReference>
<name>A0A558F9L8_9GAMM</name>
<proteinExistence type="predicted"/>
<organism evidence="2 3">
    <name type="scientific">Acinetobacter colistiniresistens</name>
    <dbReference type="NCBI Taxonomy" id="280145"/>
    <lineage>
        <taxon>Bacteria</taxon>
        <taxon>Pseudomonadati</taxon>
        <taxon>Pseudomonadota</taxon>
        <taxon>Gammaproteobacteria</taxon>
        <taxon>Moraxellales</taxon>
        <taxon>Moraxellaceae</taxon>
        <taxon>Acinetobacter</taxon>
    </lineage>
</organism>
<dbReference type="AlphaFoldDB" id="A0A558F9L8"/>
<dbReference type="GO" id="GO:0004519">
    <property type="term" value="F:endonuclease activity"/>
    <property type="evidence" value="ECO:0007669"/>
    <property type="project" value="UniProtKB-KW"/>
</dbReference>
<protein>
    <submittedName>
        <fullName evidence="2">HNH endonuclease</fullName>
    </submittedName>
</protein>
<sequence length="191" mass="22614">MLSNTFRTFIPVRTCTNQYTVYTRYKSILKKDFNGRCGYTDSPDNWFGGSKCFHIDHFKPKDQFPELSCSYSNLVYCCSHVNNKKSNKIGLFLDPCDVDMNDHFFRDDHGNICAKETSAEAQFMMKELALNQRRYGLIWQLEQLQLKLEEITFLLDKHLNLDTKEELILLRLYKETSSMFQKYFKYLGTEL</sequence>
<dbReference type="GO" id="GO:0003676">
    <property type="term" value="F:nucleic acid binding"/>
    <property type="evidence" value="ECO:0007669"/>
    <property type="project" value="InterPro"/>
</dbReference>
<dbReference type="InterPro" id="IPR003615">
    <property type="entry name" value="HNH_nuc"/>
</dbReference>
<dbReference type="InterPro" id="IPR002711">
    <property type="entry name" value="HNH"/>
</dbReference>
<keyword evidence="2" id="KW-0255">Endonuclease</keyword>
<comment type="caution">
    <text evidence="2">The sequence shown here is derived from an EMBL/GenBank/DDBJ whole genome shotgun (WGS) entry which is preliminary data.</text>
</comment>
<dbReference type="GO" id="GO:0008270">
    <property type="term" value="F:zinc ion binding"/>
    <property type="evidence" value="ECO:0007669"/>
    <property type="project" value="InterPro"/>
</dbReference>
<keyword evidence="2" id="KW-0540">Nuclease</keyword>
<evidence type="ECO:0000259" key="1">
    <source>
        <dbReference type="Pfam" id="PF01844"/>
    </source>
</evidence>
<gene>
    <name evidence="2" type="ORF">FPV60_09035</name>
</gene>
<feature type="domain" description="HNH" evidence="1">
    <location>
        <begin position="36"/>
        <end position="88"/>
    </location>
</feature>
<dbReference type="Proteomes" id="UP000316981">
    <property type="component" value="Unassembled WGS sequence"/>
</dbReference>
<reference evidence="2 3" key="1">
    <citation type="submission" date="2019-07" db="EMBL/GenBank/DDBJ databases">
        <title>Draft Genome Sequence of the first blaOXA-58-Harboring Acinetobacter colistiniresistens clinical isolate from Brazil.</title>
        <authorList>
            <person name="Favaro L.S."/>
            <person name="Paula-Petroli S.B."/>
            <person name="Moura C.F."/>
            <person name="Tognim M.C.B."/>
            <person name="Venancio E.J."/>
            <person name="Yamada-Ogatta S.F."/>
            <person name="Carrara-Marroni F.E."/>
        </authorList>
    </citation>
    <scope>NUCLEOTIDE SEQUENCE [LARGE SCALE GENOMIC DNA]</scope>
    <source>
        <strain evidence="2 3">DL</strain>
    </source>
</reference>